<keyword evidence="3" id="KW-1185">Reference proteome</keyword>
<reference evidence="2 3" key="1">
    <citation type="submission" date="2021-05" db="EMBL/GenBank/DDBJ databases">
        <title>Kineosporia and Streptomyces sp. nov. two new marine actinobacteria isolated from Coral.</title>
        <authorList>
            <person name="Buangrab K."/>
            <person name="Sutthacheep M."/>
            <person name="Yeemin T."/>
            <person name="Harunari E."/>
            <person name="Igarashi Y."/>
            <person name="Kanchanasin P."/>
            <person name="Tanasupawat S."/>
            <person name="Phongsopitanun W."/>
        </authorList>
    </citation>
    <scope>NUCLEOTIDE SEQUENCE [LARGE SCALE GENOMIC DNA]</scope>
    <source>
        <strain evidence="2 3">J2-2</strain>
    </source>
</reference>
<protein>
    <submittedName>
        <fullName evidence="2">PilZ domain-containing protein</fullName>
    </submittedName>
</protein>
<dbReference type="EMBL" id="JAHBAY010000012">
    <property type="protein sequence ID" value="MBT0772457.1"/>
    <property type="molecule type" value="Genomic_DNA"/>
</dbReference>
<evidence type="ECO:0000313" key="3">
    <source>
        <dbReference type="Proteomes" id="UP001197247"/>
    </source>
</evidence>
<dbReference type="Pfam" id="PF07238">
    <property type="entry name" value="PilZ"/>
    <property type="match status" value="1"/>
</dbReference>
<gene>
    <name evidence="2" type="ORF">KIH74_26160</name>
</gene>
<dbReference type="SUPFAM" id="SSF141371">
    <property type="entry name" value="PilZ domain-like"/>
    <property type="match status" value="1"/>
</dbReference>
<feature type="domain" description="PilZ" evidence="1">
    <location>
        <begin position="155"/>
        <end position="230"/>
    </location>
</feature>
<dbReference type="Gene3D" id="2.40.10.220">
    <property type="entry name" value="predicted glycosyltransferase like domains"/>
    <property type="match status" value="1"/>
</dbReference>
<name>A0ABS5TMY8_9ACTN</name>
<dbReference type="Proteomes" id="UP001197247">
    <property type="component" value="Unassembled WGS sequence"/>
</dbReference>
<comment type="caution">
    <text evidence="2">The sequence shown here is derived from an EMBL/GenBank/DDBJ whole genome shotgun (WGS) entry which is preliminary data.</text>
</comment>
<accession>A0ABS5TMY8</accession>
<evidence type="ECO:0000259" key="1">
    <source>
        <dbReference type="Pfam" id="PF07238"/>
    </source>
</evidence>
<organism evidence="2 3">
    <name type="scientific">Kineosporia corallincola</name>
    <dbReference type="NCBI Taxonomy" id="2835133"/>
    <lineage>
        <taxon>Bacteria</taxon>
        <taxon>Bacillati</taxon>
        <taxon>Actinomycetota</taxon>
        <taxon>Actinomycetes</taxon>
        <taxon>Kineosporiales</taxon>
        <taxon>Kineosporiaceae</taxon>
        <taxon>Kineosporia</taxon>
    </lineage>
</organism>
<proteinExistence type="predicted"/>
<sequence length="242" mass="25611">MVAVTRSVARGSKLVVRAGDVTVPMRSLRSVDISGTGWAIPVMADLDSLARLPDSDCVLDLTTDGGPVRVDVEVVAADGDLVLRSPRARPSGPIHPASLTDQRRENVRGPLRLGFRGTAMAMAATSGHGRRQPRRRTLQPGLLAARGPGADAHADLVGGTTSISAGGVQVELEDPAELAAGATVYGEITLPDGDLVPALMLVVEQTRNGFRAEFTDISPLDTERLVRLVFNRERSGLAGRRR</sequence>
<dbReference type="InterPro" id="IPR009875">
    <property type="entry name" value="PilZ_domain"/>
</dbReference>
<evidence type="ECO:0000313" key="2">
    <source>
        <dbReference type="EMBL" id="MBT0772457.1"/>
    </source>
</evidence>
<dbReference type="RefSeq" id="WP_214158978.1">
    <property type="nucleotide sequence ID" value="NZ_JAHBAY010000012.1"/>
</dbReference>